<accession>A0A4Z1BVD6</accession>
<dbReference type="RefSeq" id="WP_135835879.1">
    <property type="nucleotide sequence ID" value="NZ_SRPE01000007.1"/>
</dbReference>
<dbReference type="Proteomes" id="UP000297998">
    <property type="component" value="Unassembled WGS sequence"/>
</dbReference>
<reference evidence="1 2" key="1">
    <citation type="submission" date="2019-03" db="EMBL/GenBank/DDBJ databases">
        <title>Empedobacter tilapiae sp. nov., isolated from an intestine of Nile tilapia Oreochromis niloticus.</title>
        <authorList>
            <person name="Kim Y.-O."/>
            <person name="Yoon J.-H."/>
        </authorList>
    </citation>
    <scope>NUCLEOTIDE SEQUENCE [LARGE SCALE GENOMIC DNA]</scope>
    <source>
        <strain evidence="1 2">MRS2</strain>
    </source>
</reference>
<gene>
    <name evidence="1" type="ORF">E4J94_11125</name>
</gene>
<proteinExistence type="predicted"/>
<dbReference type="EMBL" id="SRPE01000007">
    <property type="protein sequence ID" value="TGN26375.1"/>
    <property type="molecule type" value="Genomic_DNA"/>
</dbReference>
<protein>
    <submittedName>
        <fullName evidence="1">Uncharacterized protein</fullName>
    </submittedName>
</protein>
<evidence type="ECO:0000313" key="1">
    <source>
        <dbReference type="EMBL" id="TGN26375.1"/>
    </source>
</evidence>
<organism evidence="1 2">
    <name type="scientific">Empedobacter tilapiae</name>
    <dbReference type="NCBI Taxonomy" id="2491114"/>
    <lineage>
        <taxon>Bacteria</taxon>
        <taxon>Pseudomonadati</taxon>
        <taxon>Bacteroidota</taxon>
        <taxon>Flavobacteriia</taxon>
        <taxon>Flavobacteriales</taxon>
        <taxon>Weeksellaceae</taxon>
        <taxon>Empedobacter</taxon>
    </lineage>
</organism>
<evidence type="ECO:0000313" key="2">
    <source>
        <dbReference type="Proteomes" id="UP000297998"/>
    </source>
</evidence>
<keyword evidence="2" id="KW-1185">Reference proteome</keyword>
<dbReference type="AlphaFoldDB" id="A0A4Z1BVD6"/>
<name>A0A4Z1BVD6_9FLAO</name>
<comment type="caution">
    <text evidence="1">The sequence shown here is derived from an EMBL/GenBank/DDBJ whole genome shotgun (WGS) entry which is preliminary data.</text>
</comment>
<sequence>MKTIILYFITIFSTTTFVKSQVGINTNTPTKTLDINGDINIRKELRLGGNDNTLGSAGTNNQLFQVKADSDLANNWKSYQIANGMGSLSLYYLNTTKDEIGIQFTSTGKTDPYTLDSNLNDWTILQNNKDAFVITDDTNSSKVTLSLQTTVQINRLTGTGTNYSASFACGIFLKKGNEDYKLKAVRSDVVRGVRGTYKIFNLNVTLDKLAQGSYQVQAACRNRNLGSGNNLVNLGIGKPTDTNVLNQAMASTTMTTTVLQPY</sequence>
<dbReference type="OrthoDB" id="1273065at2"/>